<feature type="transmembrane region" description="Helical" evidence="1">
    <location>
        <begin position="5"/>
        <end position="25"/>
    </location>
</feature>
<keyword evidence="3" id="KW-1185">Reference proteome</keyword>
<protein>
    <submittedName>
        <fullName evidence="2">Uncharacterized protein</fullName>
    </submittedName>
</protein>
<reference evidence="2 3" key="1">
    <citation type="submission" date="2019-03" db="EMBL/GenBank/DDBJ databases">
        <title>Genomic Encyclopedia of Type Strains, Phase IV (KMG-IV): sequencing the most valuable type-strain genomes for metagenomic binning, comparative biology and taxonomic classification.</title>
        <authorList>
            <person name="Goeker M."/>
        </authorList>
    </citation>
    <scope>NUCLEOTIDE SEQUENCE [LARGE SCALE GENOMIC DNA]</scope>
    <source>
        <strain evidence="2 3">DSM 19377</strain>
    </source>
</reference>
<dbReference type="EMBL" id="SLXK01000003">
    <property type="protein sequence ID" value="TCP31168.1"/>
    <property type="molecule type" value="Genomic_DNA"/>
</dbReference>
<evidence type="ECO:0000313" key="3">
    <source>
        <dbReference type="Proteomes" id="UP000295416"/>
    </source>
</evidence>
<keyword evidence="1" id="KW-1133">Transmembrane helix</keyword>
<organism evidence="2 3">
    <name type="scientific">Scopulibacillus darangshiensis</name>
    <dbReference type="NCBI Taxonomy" id="442528"/>
    <lineage>
        <taxon>Bacteria</taxon>
        <taxon>Bacillati</taxon>
        <taxon>Bacillota</taxon>
        <taxon>Bacilli</taxon>
        <taxon>Bacillales</taxon>
        <taxon>Sporolactobacillaceae</taxon>
        <taxon>Scopulibacillus</taxon>
    </lineage>
</organism>
<sequence>MKSLLYYPIFFLIIGLGAIGLYSLVTSDPMSLVIKILIFGVIVGVGIMIFKRFINHRQDDSSAYRRAVKQSKKKHKSPGHKVRSLRATHLKVVKSTAKGKRGASPLKAKDHAHLTVIDGKKNKKKKRVLF</sequence>
<dbReference type="RefSeq" id="WP_132743690.1">
    <property type="nucleotide sequence ID" value="NZ_SLXK01000003.1"/>
</dbReference>
<comment type="caution">
    <text evidence="2">The sequence shown here is derived from an EMBL/GenBank/DDBJ whole genome shotgun (WGS) entry which is preliminary data.</text>
</comment>
<dbReference type="AlphaFoldDB" id="A0A4R2P9Y8"/>
<name>A0A4R2P9Y8_9BACL</name>
<dbReference type="Proteomes" id="UP000295416">
    <property type="component" value="Unassembled WGS sequence"/>
</dbReference>
<keyword evidence="1" id="KW-0812">Transmembrane</keyword>
<dbReference type="OrthoDB" id="2989424at2"/>
<proteinExistence type="predicted"/>
<feature type="transmembrane region" description="Helical" evidence="1">
    <location>
        <begin position="31"/>
        <end position="50"/>
    </location>
</feature>
<gene>
    <name evidence="2" type="ORF">EV207_10351</name>
</gene>
<dbReference type="InterPro" id="IPR048110">
    <property type="entry name" value="SA1362/YqhP-like"/>
</dbReference>
<keyword evidence="1" id="KW-0472">Membrane</keyword>
<dbReference type="NCBIfam" id="NF041554">
    <property type="entry name" value="SA1362_fam"/>
    <property type="match status" value="1"/>
</dbReference>
<evidence type="ECO:0000256" key="1">
    <source>
        <dbReference type="SAM" id="Phobius"/>
    </source>
</evidence>
<accession>A0A4R2P9Y8</accession>
<evidence type="ECO:0000313" key="2">
    <source>
        <dbReference type="EMBL" id="TCP31168.1"/>
    </source>
</evidence>